<dbReference type="Pfam" id="PF00289">
    <property type="entry name" value="Biotin_carb_N"/>
    <property type="match status" value="1"/>
</dbReference>
<sequence length="456" mass="50986">MADTAASNEVAVPEKDHDYGTPHHDGDTHSTANTVHQRLRANSTIMQLKKILVANRGEIPIRIFRTAHELSLQTVAVFSYEDRLSMHRQKADEAYVIGKRGQYTPVAAYLAGDEIIKIALEHAALEALFTASSLSFAPGILDVLQSATPPTIAWFKSLPTDVRRKFGIYLLVLEKPGAQPRIYVSSGTSVVGVSGRWQQYDDGKWTPAYVQKALDSGYTIVHKGPLCWAPMPSLGKLYPARCLFLLLETIFTFIFWAMVSREKSYGMPTICPWTLSDLPYDGCCNHSPLVECIHGEAEGLSAEQIKVKELEIQARRNAAHNVKSHILKATDYATWKSNQIKSAAVSDRVKKANRQNGTYRCTTCNLNFPAPSNRDRHYRSETHKQKVAGTWKPEVVKDPQHQRWVASNKASKRYNCTTCDKPFVSQQHLDRHCGQETHKKKVLAMKSAAQSAGPRS</sequence>
<feature type="domain" description="C2H2-type" evidence="7">
    <location>
        <begin position="414"/>
        <end position="438"/>
    </location>
</feature>
<keyword evidence="3" id="KW-0067">ATP-binding</keyword>
<evidence type="ECO:0008006" key="11">
    <source>
        <dbReference type="Google" id="ProtNLM"/>
    </source>
</evidence>
<dbReference type="GO" id="GO:0004736">
    <property type="term" value="F:pyruvate carboxylase activity"/>
    <property type="evidence" value="ECO:0007669"/>
    <property type="project" value="TreeGrafter"/>
</dbReference>
<dbReference type="PROSITE" id="PS50979">
    <property type="entry name" value="BC"/>
    <property type="match status" value="1"/>
</dbReference>
<proteinExistence type="predicted"/>
<dbReference type="Proteomes" id="UP000192596">
    <property type="component" value="Unassembled WGS sequence"/>
</dbReference>
<feature type="domain" description="Biotin carboxylation" evidence="8">
    <location>
        <begin position="47"/>
        <end position="456"/>
    </location>
</feature>
<keyword evidence="4" id="KW-0479">Metal-binding</keyword>
<reference evidence="10" key="1">
    <citation type="submission" date="2017-03" db="EMBL/GenBank/DDBJ databases">
        <title>Genomes of endolithic fungi from Antarctica.</title>
        <authorList>
            <person name="Coleine C."/>
            <person name="Masonjones S."/>
            <person name="Stajich J.E."/>
        </authorList>
    </citation>
    <scope>NUCLEOTIDE SEQUENCE [LARGE SCALE GENOMIC DNA]</scope>
    <source>
        <strain evidence="10">CCFEE 5527</strain>
    </source>
</reference>
<evidence type="ECO:0000259" key="7">
    <source>
        <dbReference type="PROSITE" id="PS50157"/>
    </source>
</evidence>
<dbReference type="AlphaFoldDB" id="A0A1V8TC81"/>
<dbReference type="InterPro" id="IPR011764">
    <property type="entry name" value="Biotin_carboxylation_dom"/>
</dbReference>
<feature type="compositionally biased region" description="Basic and acidic residues" evidence="5">
    <location>
        <begin position="12"/>
        <end position="28"/>
    </location>
</feature>
<keyword evidence="2" id="KW-0547">Nucleotide-binding</keyword>
<name>A0A1V8TC81_9PEZI</name>
<evidence type="ECO:0000256" key="2">
    <source>
        <dbReference type="ARBA" id="ARBA00022741"/>
    </source>
</evidence>
<evidence type="ECO:0000256" key="6">
    <source>
        <dbReference type="SAM" id="Phobius"/>
    </source>
</evidence>
<keyword evidence="10" id="KW-1185">Reference proteome</keyword>
<dbReference type="InterPro" id="IPR013087">
    <property type="entry name" value="Znf_C2H2_type"/>
</dbReference>
<dbReference type="GO" id="GO:0008270">
    <property type="term" value="F:zinc ion binding"/>
    <property type="evidence" value="ECO:0007669"/>
    <property type="project" value="UniProtKB-KW"/>
</dbReference>
<protein>
    <recommendedName>
        <fullName evidence="11">C2H2-type domain-containing protein</fullName>
    </recommendedName>
</protein>
<dbReference type="GO" id="GO:0005737">
    <property type="term" value="C:cytoplasm"/>
    <property type="evidence" value="ECO:0007669"/>
    <property type="project" value="TreeGrafter"/>
</dbReference>
<dbReference type="InterPro" id="IPR055268">
    <property type="entry name" value="PCB-like"/>
</dbReference>
<evidence type="ECO:0000259" key="8">
    <source>
        <dbReference type="PROSITE" id="PS50979"/>
    </source>
</evidence>
<dbReference type="PANTHER" id="PTHR43778">
    <property type="entry name" value="PYRUVATE CARBOXYLASE"/>
    <property type="match status" value="1"/>
</dbReference>
<organism evidence="9 10">
    <name type="scientific">Cryoendolithus antarcticus</name>
    <dbReference type="NCBI Taxonomy" id="1507870"/>
    <lineage>
        <taxon>Eukaryota</taxon>
        <taxon>Fungi</taxon>
        <taxon>Dikarya</taxon>
        <taxon>Ascomycota</taxon>
        <taxon>Pezizomycotina</taxon>
        <taxon>Dothideomycetes</taxon>
        <taxon>Dothideomycetidae</taxon>
        <taxon>Cladosporiales</taxon>
        <taxon>Cladosporiaceae</taxon>
        <taxon>Cryoendolithus</taxon>
    </lineage>
</organism>
<evidence type="ECO:0000256" key="4">
    <source>
        <dbReference type="PROSITE-ProRule" id="PRU00042"/>
    </source>
</evidence>
<dbReference type="Gene3D" id="3.40.50.20">
    <property type="match status" value="1"/>
</dbReference>
<dbReference type="InParanoid" id="A0A1V8TC81"/>
<dbReference type="InterPro" id="IPR016185">
    <property type="entry name" value="PreATP-grasp_dom_sf"/>
</dbReference>
<dbReference type="GO" id="GO:0005524">
    <property type="term" value="F:ATP binding"/>
    <property type="evidence" value="ECO:0007669"/>
    <property type="project" value="UniProtKB-KW"/>
</dbReference>
<keyword evidence="1" id="KW-0436">Ligase</keyword>
<keyword evidence="6" id="KW-0812">Transmembrane</keyword>
<dbReference type="InterPro" id="IPR036236">
    <property type="entry name" value="Znf_C2H2_sf"/>
</dbReference>
<evidence type="ECO:0000256" key="5">
    <source>
        <dbReference type="SAM" id="MobiDB-lite"/>
    </source>
</evidence>
<dbReference type="EMBL" id="NAJO01000011">
    <property type="protein sequence ID" value="OQO08999.1"/>
    <property type="molecule type" value="Genomic_DNA"/>
</dbReference>
<accession>A0A1V8TC81</accession>
<keyword evidence="6" id="KW-1133">Transmembrane helix</keyword>
<dbReference type="Gene3D" id="3.30.160.60">
    <property type="entry name" value="Classic Zinc Finger"/>
    <property type="match status" value="2"/>
</dbReference>
<dbReference type="STRING" id="1507870.A0A1V8TC81"/>
<dbReference type="SUPFAM" id="SSF57667">
    <property type="entry name" value="beta-beta-alpha zinc fingers"/>
    <property type="match status" value="2"/>
</dbReference>
<dbReference type="SUPFAM" id="SSF52440">
    <property type="entry name" value="PreATP-grasp domain"/>
    <property type="match status" value="1"/>
</dbReference>
<dbReference type="SMART" id="SM00355">
    <property type="entry name" value="ZnF_C2H2"/>
    <property type="match status" value="2"/>
</dbReference>
<evidence type="ECO:0000256" key="3">
    <source>
        <dbReference type="ARBA" id="ARBA00022840"/>
    </source>
</evidence>
<keyword evidence="6" id="KW-0472">Membrane</keyword>
<evidence type="ECO:0000313" key="9">
    <source>
        <dbReference type="EMBL" id="OQO08999.1"/>
    </source>
</evidence>
<feature type="domain" description="C2H2-type" evidence="7">
    <location>
        <begin position="359"/>
        <end position="388"/>
    </location>
</feature>
<dbReference type="PANTHER" id="PTHR43778:SF2">
    <property type="entry name" value="PYRUVATE CARBOXYLASE, MITOCHONDRIAL"/>
    <property type="match status" value="1"/>
</dbReference>
<feature type="region of interest" description="Disordered" evidence="5">
    <location>
        <begin position="1"/>
        <end position="33"/>
    </location>
</feature>
<dbReference type="PROSITE" id="PS00028">
    <property type="entry name" value="ZINC_FINGER_C2H2_1"/>
    <property type="match status" value="2"/>
</dbReference>
<dbReference type="PROSITE" id="PS50157">
    <property type="entry name" value="ZINC_FINGER_C2H2_2"/>
    <property type="match status" value="2"/>
</dbReference>
<feature type="transmembrane region" description="Helical" evidence="6">
    <location>
        <begin position="238"/>
        <end position="259"/>
    </location>
</feature>
<keyword evidence="4" id="KW-0863">Zinc-finger</keyword>
<dbReference type="OrthoDB" id="3946018at2759"/>
<evidence type="ECO:0000313" key="10">
    <source>
        <dbReference type="Proteomes" id="UP000192596"/>
    </source>
</evidence>
<dbReference type="GO" id="GO:0006094">
    <property type="term" value="P:gluconeogenesis"/>
    <property type="evidence" value="ECO:0007669"/>
    <property type="project" value="TreeGrafter"/>
</dbReference>
<gene>
    <name evidence="9" type="ORF">B0A48_05890</name>
</gene>
<keyword evidence="4" id="KW-0862">Zinc</keyword>
<dbReference type="InterPro" id="IPR005481">
    <property type="entry name" value="BC-like_N"/>
</dbReference>
<evidence type="ECO:0000256" key="1">
    <source>
        <dbReference type="ARBA" id="ARBA00022598"/>
    </source>
</evidence>
<comment type="caution">
    <text evidence="9">The sequence shown here is derived from an EMBL/GenBank/DDBJ whole genome shotgun (WGS) entry which is preliminary data.</text>
</comment>